<evidence type="ECO:0000256" key="3">
    <source>
        <dbReference type="SAM" id="MobiDB-lite"/>
    </source>
</evidence>
<organism evidence="5 7">
    <name type="scientific">Ostreococcus tauri</name>
    <name type="common">Marine green alga</name>
    <dbReference type="NCBI Taxonomy" id="70448"/>
    <lineage>
        <taxon>Eukaryota</taxon>
        <taxon>Viridiplantae</taxon>
        <taxon>Chlorophyta</taxon>
        <taxon>Mamiellophyceae</taxon>
        <taxon>Mamiellales</taxon>
        <taxon>Bathycoccaceae</taxon>
        <taxon>Ostreococcus</taxon>
    </lineage>
</organism>
<feature type="domain" description="RRM" evidence="4">
    <location>
        <begin position="319"/>
        <end position="391"/>
    </location>
</feature>
<dbReference type="InterPro" id="IPR012677">
    <property type="entry name" value="Nucleotide-bd_a/b_plait_sf"/>
</dbReference>
<dbReference type="Proteomes" id="UP000195557">
    <property type="component" value="Unassembled WGS sequence"/>
</dbReference>
<feature type="region of interest" description="Disordered" evidence="3">
    <location>
        <begin position="1"/>
        <end position="23"/>
    </location>
</feature>
<name>A0A090M516_OSTTA</name>
<evidence type="ECO:0000313" key="6">
    <source>
        <dbReference type="EMBL" id="OUS43990.1"/>
    </source>
</evidence>
<feature type="compositionally biased region" description="Polar residues" evidence="3">
    <location>
        <begin position="158"/>
        <end position="171"/>
    </location>
</feature>
<dbReference type="EMBL" id="CAID01000003">
    <property type="protein sequence ID" value="CEF97229.1"/>
    <property type="molecule type" value="Genomic_DNA"/>
</dbReference>
<dbReference type="CDD" id="cd12344">
    <property type="entry name" value="RRM1_SECp43_like"/>
    <property type="match status" value="1"/>
</dbReference>
<feature type="compositionally biased region" description="Basic and acidic residues" evidence="3">
    <location>
        <begin position="10"/>
        <end position="23"/>
    </location>
</feature>
<proteinExistence type="predicted"/>
<feature type="region of interest" description="Disordered" evidence="3">
    <location>
        <begin position="155"/>
        <end position="190"/>
    </location>
</feature>
<feature type="domain" description="RRM" evidence="4">
    <location>
        <begin position="215"/>
        <end position="296"/>
    </location>
</feature>
<dbReference type="OrthoDB" id="446113at2759"/>
<evidence type="ECO:0000313" key="5">
    <source>
        <dbReference type="EMBL" id="CEF97229.1"/>
    </source>
</evidence>
<accession>A0A1Y5I391</accession>
<dbReference type="InterPro" id="IPR000504">
    <property type="entry name" value="RRM_dom"/>
</dbReference>
<dbReference type="FunCoup" id="A0A090M516">
    <property type="interactions" value="1631"/>
</dbReference>
<keyword evidence="7" id="KW-1185">Reference proteome</keyword>
<dbReference type="STRING" id="70448.A0A090M516"/>
<dbReference type="InParanoid" id="A0A090M516"/>
<feature type="domain" description="RRM" evidence="4">
    <location>
        <begin position="45"/>
        <end position="128"/>
    </location>
</feature>
<evidence type="ECO:0000256" key="2">
    <source>
        <dbReference type="PROSITE-ProRule" id="PRU00176"/>
    </source>
</evidence>
<keyword evidence="1 2" id="KW-0694">RNA-binding</keyword>
<evidence type="ECO:0000256" key="1">
    <source>
        <dbReference type="ARBA" id="ARBA00022884"/>
    </source>
</evidence>
<reference evidence="5" key="2">
    <citation type="journal article" date="2014" name="BMC Genomics">
        <title>An improved genome of the model marine alga Ostreococcus tauri unfolds by assessing Illumina de novo assemblies.</title>
        <authorList>
            <person name="Blanc-Mathieu R."/>
            <person name="Verhelst B."/>
            <person name="Derelle E."/>
            <person name="Rombauts S."/>
            <person name="Bouget F.Y."/>
            <person name="Carre I."/>
            <person name="Chateau A."/>
            <person name="Eyre-Walker A."/>
            <person name="Grimsley N."/>
            <person name="Moreau H."/>
            <person name="Piegu B."/>
            <person name="Rivals E."/>
            <person name="Schackwitz W."/>
            <person name="Van de Peer Y."/>
            <person name="Piganeau G."/>
        </authorList>
    </citation>
    <scope>NUCLEOTIDE SEQUENCE</scope>
    <source>
        <strain evidence="5">RCC4221</strain>
    </source>
</reference>
<evidence type="ECO:0000313" key="7">
    <source>
        <dbReference type="Proteomes" id="UP000009170"/>
    </source>
</evidence>
<dbReference type="GO" id="GO:0005829">
    <property type="term" value="C:cytosol"/>
    <property type="evidence" value="ECO:0007669"/>
    <property type="project" value="TreeGrafter"/>
</dbReference>
<protein>
    <submittedName>
        <fullName evidence="5">Nucleotide-binding, alpha-beta plait</fullName>
    </submittedName>
</protein>
<dbReference type="EMBL" id="KZ155826">
    <property type="protein sequence ID" value="OUS43990.1"/>
    <property type="molecule type" value="Genomic_DNA"/>
</dbReference>
<reference evidence="6" key="3">
    <citation type="submission" date="2017-04" db="EMBL/GenBank/DDBJ databases">
        <title>Population genomics of picophytoplankton unveils novel chromosome hypervariability.</title>
        <authorList>
            <consortium name="DOE Joint Genome Institute"/>
            <person name="Blanc-Mathieu R."/>
            <person name="Krasovec M."/>
            <person name="Hebrard M."/>
            <person name="Yau S."/>
            <person name="Desgranges E."/>
            <person name="Martin J."/>
            <person name="Schackwitz W."/>
            <person name="Kuo A."/>
            <person name="Salin G."/>
            <person name="Donnadieu C."/>
            <person name="Desdevises Y."/>
            <person name="Sanchez-Ferandin S."/>
            <person name="Moreau H."/>
            <person name="Rivals E."/>
            <person name="Grigoriev I.V."/>
            <person name="Grimsley N."/>
            <person name="Eyre-Walker A."/>
            <person name="Piganeau G."/>
        </authorList>
    </citation>
    <scope>NUCLEOTIDE SEQUENCE [LARGE SCALE GENOMIC DNA]</scope>
    <source>
        <strain evidence="6">RCC 1115</strain>
    </source>
</reference>
<dbReference type="PROSITE" id="PS50102">
    <property type="entry name" value="RRM"/>
    <property type="match status" value="3"/>
</dbReference>
<accession>A0A454XJH5</accession>
<dbReference type="SMART" id="SM00360">
    <property type="entry name" value="RRM"/>
    <property type="match status" value="3"/>
</dbReference>
<dbReference type="Pfam" id="PF00076">
    <property type="entry name" value="RRM_1"/>
    <property type="match status" value="3"/>
</dbReference>
<dbReference type="Gene3D" id="3.30.70.330">
    <property type="match status" value="3"/>
</dbReference>
<reference evidence="5 7" key="1">
    <citation type="journal article" date="2006" name="Proc. Natl. Acad. Sci. U.S.A.">
        <title>Genome analysis of the smallest free-living eukaryote Ostreococcus tauri unveils many unique features.</title>
        <authorList>
            <person name="Derelle E."/>
            <person name="Ferraz C."/>
            <person name="Rombauts S."/>
            <person name="Rouze P."/>
            <person name="Worden A.Z."/>
            <person name="Robbens S."/>
            <person name="Partensky F."/>
            <person name="Degroeve S."/>
            <person name="Echeynie S."/>
            <person name="Cooke R."/>
            <person name="Saeys Y."/>
            <person name="Wuyts J."/>
            <person name="Jabbari K."/>
            <person name="Bowler C."/>
            <person name="Panaud O."/>
            <person name="Piegu B."/>
            <person name="Ball S.G."/>
            <person name="Ral J.-P."/>
            <person name="Bouget F.-Y."/>
            <person name="Piganeau G."/>
            <person name="De Baets B."/>
            <person name="Picard A."/>
            <person name="Delseny M."/>
            <person name="Demaille J."/>
            <person name="Van de Peer Y."/>
            <person name="Moreau H."/>
        </authorList>
    </citation>
    <scope>NUCLEOTIDE SEQUENCE [LARGE SCALE GENOMIC DNA]</scope>
    <source>
        <strain evidence="5 7">OTTH0595</strain>
    </source>
</reference>
<dbReference type="FunFam" id="3.30.70.330:FF:000159">
    <property type="entry name" value="tRNA selenocysteine 1-associated protein 1"/>
    <property type="match status" value="1"/>
</dbReference>
<dbReference type="InterPro" id="IPR035979">
    <property type="entry name" value="RBD_domain_sf"/>
</dbReference>
<dbReference type="SUPFAM" id="SSF54928">
    <property type="entry name" value="RNA-binding domain, RBD"/>
    <property type="match status" value="3"/>
</dbReference>
<evidence type="ECO:0000259" key="4">
    <source>
        <dbReference type="PROSITE" id="PS50102"/>
    </source>
</evidence>
<dbReference type="PANTHER" id="PTHR47640">
    <property type="entry name" value="TRNA SELENOCYSTEINE 1-ASSOCIATED PROTEIN 1-RELATED-RELATED"/>
    <property type="match status" value="1"/>
</dbReference>
<dbReference type="Proteomes" id="UP000009170">
    <property type="component" value="Unassembled WGS sequence"/>
</dbReference>
<dbReference type="AlphaFoldDB" id="A0A090M516"/>
<dbReference type="PANTHER" id="PTHR47640:SF14">
    <property type="entry name" value="OS07G0516900 PROTEIN"/>
    <property type="match status" value="1"/>
</dbReference>
<dbReference type="InterPro" id="IPR050825">
    <property type="entry name" value="RBM42_RBP45_47-like"/>
</dbReference>
<sequence length="471" mass="52130">METPSVRSAVENDGRTRETDDGGLTMEERAKLTVLAAKSAISRRKTLWIGDLAYWMDEAYVYYAFSSVWKSLAHVKLIRNRATGLSEGYGFIEFNSRDEAEFALKTFVGQPMPGTLHGYTLNWAVPKSGASAQTSDEFERQVNEMMTTKEDAVKMYSAPTTPKQSEGSSRSVLAPRSESGSSEGSPEIEADMEDEADIQDETDIVDDGNVQTADYSVFVGDLGSDVNETILCEHFKSKCSTAHNARVVVDLKTFRPKGYGFVDFKTEKDYMTALSAFQGSRCGSSDRQMRVCNAFERKPEPVIDVTKFHDFEDMDPQNTTIFIGNLDHNVTEEHLRVVFEEFGEIAYAKATPKKGCGFVHFFDRQDATEAIENLHGSMIGSKRVRLSWGRHNATKCAIASMYQQQYPPVQSGMYMGGVMPPMVPGMVMPMTSAASVWSMYGGSMYGGMMSAVMPPQHGPGPMPPPDMPLPN</sequence>
<accession>A0A090M516</accession>
<dbReference type="GO" id="GO:0003729">
    <property type="term" value="F:mRNA binding"/>
    <property type="evidence" value="ECO:0007669"/>
    <property type="project" value="InterPro"/>
</dbReference>
<gene>
    <name evidence="6" type="ORF">BE221DRAFT_194116</name>
    <name evidence="5" type="ORF">OT_ostta03g03940</name>
</gene>